<dbReference type="InterPro" id="IPR013783">
    <property type="entry name" value="Ig-like_fold"/>
</dbReference>
<evidence type="ECO:0000256" key="4">
    <source>
        <dbReference type="ARBA" id="ARBA00023180"/>
    </source>
</evidence>
<dbReference type="PANTHER" id="PTHR19944">
    <property type="entry name" value="MHC CLASS II-RELATED"/>
    <property type="match status" value="1"/>
</dbReference>
<organism evidence="8">
    <name type="scientific">Nothobranchius kadleci</name>
    <name type="common">African annual killifish</name>
    <dbReference type="NCBI Taxonomy" id="1051664"/>
    <lineage>
        <taxon>Eukaryota</taxon>
        <taxon>Metazoa</taxon>
        <taxon>Chordata</taxon>
        <taxon>Craniata</taxon>
        <taxon>Vertebrata</taxon>
        <taxon>Euteleostomi</taxon>
        <taxon>Actinopterygii</taxon>
        <taxon>Neopterygii</taxon>
        <taxon>Teleostei</taxon>
        <taxon>Neoteleostei</taxon>
        <taxon>Acanthomorphata</taxon>
        <taxon>Ovalentaria</taxon>
        <taxon>Atherinomorphae</taxon>
        <taxon>Cyprinodontiformes</taxon>
        <taxon>Nothobranchiidae</taxon>
        <taxon>Nothobranchius</taxon>
    </lineage>
</organism>
<feature type="transmembrane region" description="Helical" evidence="5">
    <location>
        <begin position="214"/>
        <end position="236"/>
    </location>
</feature>
<evidence type="ECO:0000256" key="1">
    <source>
        <dbReference type="ARBA" id="ARBA00004479"/>
    </source>
</evidence>
<dbReference type="InterPro" id="IPR011162">
    <property type="entry name" value="MHC_I/II-like_Ag-recog"/>
</dbReference>
<feature type="signal peptide" evidence="6">
    <location>
        <begin position="1"/>
        <end position="17"/>
    </location>
</feature>
<feature type="chain" id="PRO_5008368100" description="Ig-like domain-containing protein" evidence="6">
    <location>
        <begin position="18"/>
        <end position="265"/>
    </location>
</feature>
<dbReference type="InterPro" id="IPR050160">
    <property type="entry name" value="MHC/Immunoglobulin"/>
</dbReference>
<dbReference type="InterPro" id="IPR007110">
    <property type="entry name" value="Ig-like_dom"/>
</dbReference>
<dbReference type="Pfam" id="PF07654">
    <property type="entry name" value="C1-set"/>
    <property type="match status" value="1"/>
</dbReference>
<reference evidence="8" key="2">
    <citation type="submission" date="2016-06" db="EMBL/GenBank/DDBJ databases">
        <title>The genome of a short-lived fish provides insights into sex chromosome evolution and the genetic control of aging.</title>
        <authorList>
            <person name="Reichwald K."/>
            <person name="Felder M."/>
            <person name="Petzold A."/>
            <person name="Koch P."/>
            <person name="Groth M."/>
            <person name="Platzer M."/>
        </authorList>
    </citation>
    <scope>NUCLEOTIDE SEQUENCE</scope>
    <source>
        <tissue evidence="8">Brain</tissue>
    </source>
</reference>
<dbReference type="GO" id="GO:0019882">
    <property type="term" value="P:antigen processing and presentation"/>
    <property type="evidence" value="ECO:0007669"/>
    <property type="project" value="InterPro"/>
</dbReference>
<feature type="domain" description="Ig-like" evidence="7">
    <location>
        <begin position="112"/>
        <end position="202"/>
    </location>
</feature>
<gene>
    <name evidence="8" type="primary">Nfu_g_1_019829</name>
</gene>
<accession>A0A1A8D0Z7</accession>
<evidence type="ECO:0000256" key="5">
    <source>
        <dbReference type="SAM" id="Phobius"/>
    </source>
</evidence>
<keyword evidence="6" id="KW-0732">Signal</keyword>
<dbReference type="Gene3D" id="2.60.40.10">
    <property type="entry name" value="Immunoglobulins"/>
    <property type="match status" value="1"/>
</dbReference>
<dbReference type="InterPro" id="IPR036179">
    <property type="entry name" value="Ig-like_dom_sf"/>
</dbReference>
<dbReference type="PROSITE" id="PS50835">
    <property type="entry name" value="IG_LIKE"/>
    <property type="match status" value="1"/>
</dbReference>
<keyword evidence="2 5" id="KW-0812">Transmembrane</keyword>
<evidence type="ECO:0000256" key="2">
    <source>
        <dbReference type="ARBA" id="ARBA00022692"/>
    </source>
</evidence>
<reference evidence="8" key="1">
    <citation type="submission" date="2016-05" db="EMBL/GenBank/DDBJ databases">
        <authorList>
            <person name="Lavstsen T."/>
            <person name="Jespersen J.S."/>
        </authorList>
    </citation>
    <scope>NUCLEOTIDE SEQUENCE</scope>
    <source>
        <tissue evidence="8">Brain</tissue>
    </source>
</reference>
<dbReference type="Gene3D" id="3.10.320.10">
    <property type="entry name" value="Class II Histocompatibility Antigen, M Beta Chain, Chain B, domain 1"/>
    <property type="match status" value="1"/>
</dbReference>
<keyword evidence="4" id="KW-0325">Glycoprotein</keyword>
<evidence type="ECO:0000259" key="7">
    <source>
        <dbReference type="PROSITE" id="PS50835"/>
    </source>
</evidence>
<dbReference type="SMART" id="SM00407">
    <property type="entry name" value="IGc1"/>
    <property type="match status" value="1"/>
</dbReference>
<dbReference type="InterPro" id="IPR014745">
    <property type="entry name" value="MHC_II_a/b_N"/>
</dbReference>
<evidence type="ECO:0000256" key="6">
    <source>
        <dbReference type="SAM" id="SignalP"/>
    </source>
</evidence>
<dbReference type="InterPro" id="IPR003597">
    <property type="entry name" value="Ig_C1-set"/>
</dbReference>
<dbReference type="AlphaFoldDB" id="A0A1A8D0Z7"/>
<dbReference type="SUPFAM" id="SSF54452">
    <property type="entry name" value="MHC antigen-recognition domain"/>
    <property type="match status" value="1"/>
</dbReference>
<proteinExistence type="predicted"/>
<protein>
    <recommendedName>
        <fullName evidence="7">Ig-like domain-containing protein</fullName>
    </recommendedName>
</protein>
<keyword evidence="5" id="KW-0472">Membrane</keyword>
<evidence type="ECO:0000313" key="8">
    <source>
        <dbReference type="EMBL" id="SBP85762.1"/>
    </source>
</evidence>
<dbReference type="GO" id="GO:0042613">
    <property type="term" value="C:MHC class II protein complex"/>
    <property type="evidence" value="ECO:0007669"/>
    <property type="project" value="InterPro"/>
</dbReference>
<evidence type="ECO:0000256" key="3">
    <source>
        <dbReference type="ARBA" id="ARBA00022989"/>
    </source>
</evidence>
<name>A0A1A8D0Z7_NOTKA</name>
<dbReference type="EMBL" id="HADZ01021821">
    <property type="protein sequence ID" value="SBP85762.1"/>
    <property type="molecule type" value="Transcribed_RNA"/>
</dbReference>
<dbReference type="SUPFAM" id="SSF48726">
    <property type="entry name" value="Immunoglobulin"/>
    <property type="match status" value="1"/>
</dbReference>
<dbReference type="PANTHER" id="PTHR19944:SF99">
    <property type="entry name" value="HLA CLASS II HISTOCOMPATIBILITY ANTIGEN, DRB1 BETA CHAIN"/>
    <property type="match status" value="1"/>
</dbReference>
<keyword evidence="3 5" id="KW-1133">Transmembrane helix</keyword>
<sequence length="265" mass="30313">MLVCVFYLSLVLSFICADFSDEDFYQAKLCYTFKGSHLEECEHTIMLSFNKQNMVEFNSTRGNWIGFTKYSKGVAKKITNDPFEKSLRLAEPTICEKLVNITQYIGNLTTPPTMTLNLVKLSDGEHRAKFVCSAYDFYPKQIQLTWLRNGQEVTEGVSYSSVMYDGDLYYQFHSYLKYFPTSGERITCMVEHFSLSEPKLVDWDDSLLSEDMTLIAFGLCVLMVGLIVLSSGFIYYKKHQPHTTPATEMLARPEDLLPGKPSVTE</sequence>
<comment type="subcellular location">
    <subcellularLocation>
        <location evidence="1">Membrane</location>
        <topology evidence="1">Single-pass type I membrane protein</topology>
    </subcellularLocation>
</comment>
<dbReference type="GO" id="GO:0006955">
    <property type="term" value="P:immune response"/>
    <property type="evidence" value="ECO:0007669"/>
    <property type="project" value="InterPro"/>
</dbReference>